<feature type="region of interest" description="Disordered" evidence="5">
    <location>
        <begin position="777"/>
        <end position="820"/>
    </location>
</feature>
<feature type="region of interest" description="Disordered" evidence="5">
    <location>
        <begin position="512"/>
        <end position="556"/>
    </location>
</feature>
<evidence type="ECO:0000259" key="7">
    <source>
        <dbReference type="PROSITE" id="PS50177"/>
    </source>
</evidence>
<dbReference type="Proteomes" id="UP001472677">
    <property type="component" value="Unassembled WGS sequence"/>
</dbReference>
<evidence type="ECO:0000256" key="1">
    <source>
        <dbReference type="ARBA" id="ARBA00004123"/>
    </source>
</evidence>
<dbReference type="InterPro" id="IPR032710">
    <property type="entry name" value="NTF2-like_dom_sf"/>
</dbReference>
<dbReference type="PROSITE" id="PS50102">
    <property type="entry name" value="RRM"/>
    <property type="match status" value="1"/>
</dbReference>
<dbReference type="PROSITE" id="PS50177">
    <property type="entry name" value="NTF2_DOMAIN"/>
    <property type="match status" value="1"/>
</dbReference>
<evidence type="ECO:0000313" key="9">
    <source>
        <dbReference type="Proteomes" id="UP001472677"/>
    </source>
</evidence>
<dbReference type="Pfam" id="PF07897">
    <property type="entry name" value="EAR"/>
    <property type="match status" value="1"/>
</dbReference>
<dbReference type="InterPro" id="IPR012677">
    <property type="entry name" value="Nucleotide-bd_a/b_plait_sf"/>
</dbReference>
<dbReference type="InterPro" id="IPR002075">
    <property type="entry name" value="NTF2_dom"/>
</dbReference>
<comment type="caution">
    <text evidence="8">The sequence shown here is derived from an EMBL/GenBank/DDBJ whole genome shotgun (WGS) entry which is preliminary data.</text>
</comment>
<feature type="domain" description="RRM" evidence="6">
    <location>
        <begin position="656"/>
        <end position="731"/>
    </location>
</feature>
<feature type="region of interest" description="Disordered" evidence="5">
    <location>
        <begin position="23"/>
        <end position="51"/>
    </location>
</feature>
<feature type="compositionally biased region" description="Polar residues" evidence="5">
    <location>
        <begin position="189"/>
        <end position="204"/>
    </location>
</feature>
<feature type="domain" description="NTF2" evidence="7">
    <location>
        <begin position="376"/>
        <end position="492"/>
    </location>
</feature>
<keyword evidence="3" id="KW-0539">Nucleus</keyword>
<evidence type="ECO:0000256" key="3">
    <source>
        <dbReference type="ARBA" id="ARBA00023242"/>
    </source>
</evidence>
<feature type="compositionally biased region" description="Acidic residues" evidence="5">
    <location>
        <begin position="546"/>
        <end position="556"/>
    </location>
</feature>
<feature type="region of interest" description="Disordered" evidence="5">
    <location>
        <begin position="169"/>
        <end position="250"/>
    </location>
</feature>
<dbReference type="InterPro" id="IPR035979">
    <property type="entry name" value="RBD_domain_sf"/>
</dbReference>
<organism evidence="8 9">
    <name type="scientific">Hibiscus sabdariffa</name>
    <name type="common">roselle</name>
    <dbReference type="NCBI Taxonomy" id="183260"/>
    <lineage>
        <taxon>Eukaryota</taxon>
        <taxon>Viridiplantae</taxon>
        <taxon>Streptophyta</taxon>
        <taxon>Embryophyta</taxon>
        <taxon>Tracheophyta</taxon>
        <taxon>Spermatophyta</taxon>
        <taxon>Magnoliopsida</taxon>
        <taxon>eudicotyledons</taxon>
        <taxon>Gunneridae</taxon>
        <taxon>Pentapetalae</taxon>
        <taxon>rosids</taxon>
        <taxon>malvids</taxon>
        <taxon>Malvales</taxon>
        <taxon>Malvaceae</taxon>
        <taxon>Malvoideae</taxon>
        <taxon>Hibiscus</taxon>
    </lineage>
</organism>
<proteinExistence type="predicted"/>
<feature type="compositionally biased region" description="Basic and acidic residues" evidence="5">
    <location>
        <begin position="518"/>
        <end position="529"/>
    </location>
</feature>
<evidence type="ECO:0000256" key="5">
    <source>
        <dbReference type="SAM" id="MobiDB-lite"/>
    </source>
</evidence>
<dbReference type="Gene3D" id="3.30.70.330">
    <property type="match status" value="1"/>
</dbReference>
<accession>A0ABR2CGA9</accession>
<dbReference type="CDD" id="cd00590">
    <property type="entry name" value="RRM_SF"/>
    <property type="match status" value="1"/>
</dbReference>
<protein>
    <submittedName>
        <fullName evidence="8">Uncharacterized protein</fullName>
    </submittedName>
</protein>
<feature type="region of interest" description="Disordered" evidence="5">
    <location>
        <begin position="606"/>
        <end position="629"/>
    </location>
</feature>
<dbReference type="PANTHER" id="PTHR10693">
    <property type="entry name" value="RAS GTPASE-ACTIVATING PROTEIN-BINDING PROTEIN"/>
    <property type="match status" value="1"/>
</dbReference>
<dbReference type="Gene3D" id="3.10.450.50">
    <property type="match status" value="1"/>
</dbReference>
<dbReference type="InterPro" id="IPR012463">
    <property type="entry name" value="Ninja_motif"/>
</dbReference>
<dbReference type="Pfam" id="PF16135">
    <property type="entry name" value="TDBD"/>
    <property type="match status" value="1"/>
</dbReference>
<feature type="region of interest" description="Disordered" evidence="5">
    <location>
        <begin position="728"/>
        <end position="762"/>
    </location>
</feature>
<dbReference type="CDD" id="cd00780">
    <property type="entry name" value="NTF2"/>
    <property type="match status" value="1"/>
</dbReference>
<comment type="subcellular location">
    <subcellularLocation>
        <location evidence="1">Nucleus</location>
    </subcellularLocation>
</comment>
<dbReference type="Pfam" id="PF00076">
    <property type="entry name" value="RRM_1"/>
    <property type="match status" value="1"/>
</dbReference>
<dbReference type="InterPro" id="IPR018222">
    <property type="entry name" value="Nuclear_transport_factor_2_euk"/>
</dbReference>
<sequence length="820" mass="88390">MENNCGIREDEIELDLGLSIGGSFGKAEKSKPSNNSVADLGETVVFDPQTKREVQALRRQEARKKREHKQQKRGFVCHRSGEFRSKDGDAVAMEERECKKTRVEEFSGNVNPNLGGELNNPLVCQVRIPGPYPLLQLVPLADGFAYPCVNAVQELSVGVNGGFPSFKTAQDSGVNGGNGSTTYSSSTGQPDQTATSHQTDSAQSKPRAESDDTSKPVSTNETATTTATVTTTNKGKPPKPRTPTDDDVLSLRNMPCVSTTGNGPNGKKINGFLYRYRDSEVSIICVCHGSSFTPAEFVQHAGGTDVSHPLRYITMVPEVREKSNQRRRKRSRIGTHSSLSPLFALRSESISSGDKLSMASTQQVPAGIAAPTPEVVGNAFVHQYYLILHESPELVHRFYHDSSKLGRPEENGIMSITTTLQGISEKILALGYGEIAAEITSVDAQDSHSGGVLVLVTGYLIGKDKLERKFTQTFFLAPQDKGYFVLNDIFRYVDDGKCHSGSQDPVTFVESSLAPDQDSSHALENHVEQSETLPEEANGQVYNPSEDGDGLNEEEEAPVAEVVDEILDDSEIVADSNSKIEEVPKKSYASILKVMKENAIPVSIPTHSPVKSSAKSHEQPRPAALSSAPATAYDVQVSSNNVVENGNNQDVEAEGPSIYIKGLPLTATPSMLENEFKKFGPIKSGGIQVRSQKGFCFGFVEFEMASSVQSAIEASPINIGGRRAVVEEKRSTSRGNRGRFSSGSAVGYRNEGARGRGNYYGGGRGYGRGEIASRSNNRGYFNRGSDGYQRGENMGSSNGGRVNRPGGLAKNVAPTVTAPA</sequence>
<keyword evidence="9" id="KW-1185">Reference proteome</keyword>
<feature type="compositionally biased region" description="Low complexity" evidence="5">
    <location>
        <begin position="219"/>
        <end position="235"/>
    </location>
</feature>
<reference evidence="8 9" key="1">
    <citation type="journal article" date="2024" name="G3 (Bethesda)">
        <title>Genome assembly of Hibiscus sabdariffa L. provides insights into metabolisms of medicinal natural products.</title>
        <authorList>
            <person name="Kim T."/>
        </authorList>
    </citation>
    <scope>NUCLEOTIDE SEQUENCE [LARGE SCALE GENOMIC DNA]</scope>
    <source>
        <strain evidence="8">TK-2024</strain>
        <tissue evidence="8">Old leaves</tissue>
    </source>
</reference>
<dbReference type="InterPro" id="IPR039539">
    <property type="entry name" value="Ras_GTPase_bind_prot"/>
</dbReference>
<feature type="compositionally biased region" description="Low complexity" evidence="5">
    <location>
        <begin position="733"/>
        <end position="750"/>
    </location>
</feature>
<dbReference type="SUPFAM" id="SSF54928">
    <property type="entry name" value="RNA-binding domain, RBD"/>
    <property type="match status" value="1"/>
</dbReference>
<dbReference type="InterPro" id="IPR000504">
    <property type="entry name" value="RRM_dom"/>
</dbReference>
<evidence type="ECO:0000256" key="4">
    <source>
        <dbReference type="PROSITE-ProRule" id="PRU00176"/>
    </source>
</evidence>
<gene>
    <name evidence="8" type="ORF">V6N12_016766</name>
</gene>
<dbReference type="PANTHER" id="PTHR10693:SF20">
    <property type="entry name" value="AT27578P"/>
    <property type="match status" value="1"/>
</dbReference>
<evidence type="ECO:0000313" key="8">
    <source>
        <dbReference type="EMBL" id="KAK8517931.1"/>
    </source>
</evidence>
<dbReference type="EMBL" id="JBBPBM010000055">
    <property type="protein sequence ID" value="KAK8517931.1"/>
    <property type="molecule type" value="Genomic_DNA"/>
</dbReference>
<dbReference type="SUPFAM" id="SSF54427">
    <property type="entry name" value="NTF2-like"/>
    <property type="match status" value="1"/>
</dbReference>
<evidence type="ECO:0000256" key="2">
    <source>
        <dbReference type="ARBA" id="ARBA00022884"/>
    </source>
</evidence>
<dbReference type="Pfam" id="PF02136">
    <property type="entry name" value="NTF2"/>
    <property type="match status" value="1"/>
</dbReference>
<dbReference type="InterPro" id="IPR032308">
    <property type="entry name" value="TDBD"/>
</dbReference>
<dbReference type="SMART" id="SM00360">
    <property type="entry name" value="RRM"/>
    <property type="match status" value="1"/>
</dbReference>
<evidence type="ECO:0000259" key="6">
    <source>
        <dbReference type="PROSITE" id="PS50102"/>
    </source>
</evidence>
<keyword evidence="2 4" id="KW-0694">RNA-binding</keyword>
<name>A0ABR2CGA9_9ROSI</name>